<evidence type="ECO:0000313" key="3">
    <source>
        <dbReference type="Proteomes" id="UP001589702"/>
    </source>
</evidence>
<evidence type="ECO:0000313" key="2">
    <source>
        <dbReference type="EMBL" id="MFB9819351.1"/>
    </source>
</evidence>
<name>A0ABV5XY40_ARTRM</name>
<feature type="compositionally biased region" description="Basic and acidic residues" evidence="1">
    <location>
        <begin position="168"/>
        <end position="178"/>
    </location>
</feature>
<comment type="caution">
    <text evidence="2">The sequence shown here is derived from an EMBL/GenBank/DDBJ whole genome shotgun (WGS) entry which is preliminary data.</text>
</comment>
<proteinExistence type="predicted"/>
<accession>A0ABV5XY40</accession>
<feature type="region of interest" description="Disordered" evidence="1">
    <location>
        <begin position="1"/>
        <end position="25"/>
    </location>
</feature>
<protein>
    <submittedName>
        <fullName evidence="2">Uncharacterized protein</fullName>
    </submittedName>
</protein>
<sequence>MNNSTPTSSTSNSSTPAQGRKRTKARTAVVGVLAAGLLLGGGVIAANAATSSSPSTTAAASSQPTATAATATAAAKKALARHPLAAGLRFFVNGDSTKPNYGQRAAKIATFILDKRPKLAAKLPAALQADLKALKDAADGDRVAKATHIRDTALNGGYGPKIQAQAKRMQEQKANRKA</sequence>
<dbReference type="Proteomes" id="UP001589702">
    <property type="component" value="Unassembled WGS sequence"/>
</dbReference>
<dbReference type="RefSeq" id="WP_234754066.1">
    <property type="nucleotide sequence ID" value="NZ_BAAAWN010000001.1"/>
</dbReference>
<organism evidence="2 3">
    <name type="scientific">Arthrobacter ramosus</name>
    <dbReference type="NCBI Taxonomy" id="1672"/>
    <lineage>
        <taxon>Bacteria</taxon>
        <taxon>Bacillati</taxon>
        <taxon>Actinomycetota</taxon>
        <taxon>Actinomycetes</taxon>
        <taxon>Micrococcales</taxon>
        <taxon>Micrococcaceae</taxon>
        <taxon>Arthrobacter</taxon>
    </lineage>
</organism>
<keyword evidence="3" id="KW-1185">Reference proteome</keyword>
<evidence type="ECO:0000256" key="1">
    <source>
        <dbReference type="SAM" id="MobiDB-lite"/>
    </source>
</evidence>
<feature type="region of interest" description="Disordered" evidence="1">
    <location>
        <begin position="154"/>
        <end position="178"/>
    </location>
</feature>
<reference evidence="2 3" key="1">
    <citation type="submission" date="2024-09" db="EMBL/GenBank/DDBJ databases">
        <authorList>
            <person name="Sun Q."/>
            <person name="Mori K."/>
        </authorList>
    </citation>
    <scope>NUCLEOTIDE SEQUENCE [LARGE SCALE GENOMIC DNA]</scope>
    <source>
        <strain evidence="2 3">JCM 1334</strain>
    </source>
</reference>
<gene>
    <name evidence="2" type="ORF">ACFFP1_07540</name>
</gene>
<feature type="compositionally biased region" description="Low complexity" evidence="1">
    <location>
        <begin position="1"/>
        <end position="16"/>
    </location>
</feature>
<dbReference type="EMBL" id="JBHMBC010000008">
    <property type="protein sequence ID" value="MFB9819351.1"/>
    <property type="molecule type" value="Genomic_DNA"/>
</dbReference>